<keyword evidence="3" id="KW-1185">Reference proteome</keyword>
<name>S0EXI0_CHTCT</name>
<dbReference type="Proteomes" id="UP000014227">
    <property type="component" value="Chromosome I"/>
</dbReference>
<dbReference type="InterPro" id="IPR024079">
    <property type="entry name" value="MetalloPept_cat_dom_sf"/>
</dbReference>
<dbReference type="Pfam" id="PF07737">
    <property type="entry name" value="ATLF"/>
    <property type="match status" value="1"/>
</dbReference>
<dbReference type="STRING" id="454171.CP488_00475"/>
<dbReference type="PATRIC" id="fig|1303518.3.peg.684"/>
<dbReference type="SUPFAM" id="SSF55486">
    <property type="entry name" value="Metalloproteases ('zincins'), catalytic domain"/>
    <property type="match status" value="1"/>
</dbReference>
<dbReference type="GO" id="GO:0008237">
    <property type="term" value="F:metallopeptidase activity"/>
    <property type="evidence" value="ECO:0007669"/>
    <property type="project" value="InterPro"/>
</dbReference>
<dbReference type="KEGG" id="ccz:CCALI_00678"/>
<dbReference type="Gene3D" id="3.40.390.10">
    <property type="entry name" value="Collagenase (Catalytic Domain)"/>
    <property type="match status" value="1"/>
</dbReference>
<protein>
    <recommendedName>
        <fullName evidence="1">Anthrax toxin lethal/endema factor N-/C-terminal domain-containing protein</fullName>
    </recommendedName>
</protein>
<dbReference type="AlphaFoldDB" id="S0EXI0"/>
<proteinExistence type="predicted"/>
<dbReference type="EMBL" id="HF951689">
    <property type="protein sequence ID" value="CCW34503.1"/>
    <property type="molecule type" value="Genomic_DNA"/>
</dbReference>
<accession>S0EXI0</accession>
<organism evidence="2 3">
    <name type="scientific">Chthonomonas calidirosea (strain DSM 23976 / ICMP 18418 / T49)</name>
    <dbReference type="NCBI Taxonomy" id="1303518"/>
    <lineage>
        <taxon>Bacteria</taxon>
        <taxon>Bacillati</taxon>
        <taxon>Armatimonadota</taxon>
        <taxon>Chthonomonadia</taxon>
        <taxon>Chthonomonadales</taxon>
        <taxon>Chthonomonadaceae</taxon>
        <taxon>Chthonomonas</taxon>
    </lineage>
</organism>
<dbReference type="eggNOG" id="COG4307">
    <property type="taxonomic scope" value="Bacteria"/>
</dbReference>
<evidence type="ECO:0000313" key="2">
    <source>
        <dbReference type="EMBL" id="CCW34503.1"/>
    </source>
</evidence>
<sequence>MIARNPIKHLSMGTIFMAALLASLVGTKTVSAELRFYDDAPHASTWQAFYSQLPAIWKTDKIIIVQEVSHQQLAQIFKETYGYVPANVNDMDGCYQFGGERIDADATISILNTLHGDAAIEVFAHEYGHFVWDQLLDRAQRAAYRQLWQQQKAQHRLVTGYAATSPEEGFAETFAYFFCNRNELHAKDRPSETFLSALLDTPADKKQVAQATP</sequence>
<evidence type="ECO:0000259" key="1">
    <source>
        <dbReference type="Pfam" id="PF07737"/>
    </source>
</evidence>
<reference evidence="3" key="1">
    <citation type="submission" date="2013-03" db="EMBL/GenBank/DDBJ databases">
        <title>Genome sequence of Chthonomonas calidirosea, the first sequenced genome from the Armatimonadetes phylum (formally candidate division OP10).</title>
        <authorList>
            <person name="Lee K.C.Y."/>
            <person name="Morgan X.C."/>
            <person name="Dunfield P.F."/>
            <person name="Tamas I."/>
            <person name="Houghton K.M."/>
            <person name="Vyssotski M."/>
            <person name="Ryan J.L.J."/>
            <person name="Lagutin K."/>
            <person name="McDonald I.R."/>
            <person name="Stott M.B."/>
        </authorList>
    </citation>
    <scope>NUCLEOTIDE SEQUENCE [LARGE SCALE GENOMIC DNA]</scope>
    <source>
        <strain evidence="3">DSM 23976 / ICMP 18418 / T49</strain>
    </source>
</reference>
<dbReference type="InterPro" id="IPR014781">
    <property type="entry name" value="Anthrax_toxin_lethal/edema_N/C"/>
</dbReference>
<dbReference type="RefSeq" id="WP_016482065.1">
    <property type="nucleotide sequence ID" value="NC_021487.1"/>
</dbReference>
<evidence type="ECO:0000313" key="3">
    <source>
        <dbReference type="Proteomes" id="UP000014227"/>
    </source>
</evidence>
<feature type="domain" description="Anthrax toxin lethal/endema factor N-/C-terminal" evidence="1">
    <location>
        <begin position="96"/>
        <end position="182"/>
    </location>
</feature>
<gene>
    <name evidence="2" type="ORF">CCALI_00678</name>
</gene>
<dbReference type="HOGENOM" id="CLU_1297975_0_0_0"/>
<dbReference type="InParanoid" id="S0EXI0"/>